<sequence length="74" mass="9127">MRFIHNWKSQKTDFLSVAEIYKAERFWLQLVKRQHIWLTQLADLIWRWKALKAKLNERHTEILSERLKSIPLPK</sequence>
<evidence type="ECO:0000313" key="2">
    <source>
        <dbReference type="Proteomes" id="UP000054815"/>
    </source>
</evidence>
<accession>A0A0V0YF46</accession>
<evidence type="ECO:0000313" key="1">
    <source>
        <dbReference type="EMBL" id="KRX98958.1"/>
    </source>
</evidence>
<dbReference type="Proteomes" id="UP000054815">
    <property type="component" value="Unassembled WGS sequence"/>
</dbReference>
<reference evidence="1 2" key="1">
    <citation type="submission" date="2015-01" db="EMBL/GenBank/DDBJ databases">
        <title>Evolution of Trichinella species and genotypes.</title>
        <authorList>
            <person name="Korhonen P.K."/>
            <person name="Edoardo P."/>
            <person name="Giuseppe L.R."/>
            <person name="Gasser R.B."/>
        </authorList>
    </citation>
    <scope>NUCLEOTIDE SEQUENCE [LARGE SCALE GENOMIC DNA]</scope>
    <source>
        <strain evidence="1">ISS141</strain>
    </source>
</reference>
<proteinExistence type="predicted"/>
<gene>
    <name evidence="1" type="ORF">T4E_168</name>
</gene>
<protein>
    <submittedName>
        <fullName evidence="1">Uncharacterized protein</fullName>
    </submittedName>
</protein>
<organism evidence="1 2">
    <name type="scientific">Trichinella pseudospiralis</name>
    <name type="common">Parasitic roundworm</name>
    <dbReference type="NCBI Taxonomy" id="6337"/>
    <lineage>
        <taxon>Eukaryota</taxon>
        <taxon>Metazoa</taxon>
        <taxon>Ecdysozoa</taxon>
        <taxon>Nematoda</taxon>
        <taxon>Enoplea</taxon>
        <taxon>Dorylaimia</taxon>
        <taxon>Trichinellida</taxon>
        <taxon>Trichinellidae</taxon>
        <taxon>Trichinella</taxon>
    </lineage>
</organism>
<comment type="caution">
    <text evidence="1">The sequence shown here is derived from an EMBL/GenBank/DDBJ whole genome shotgun (WGS) entry which is preliminary data.</text>
</comment>
<dbReference type="AlphaFoldDB" id="A0A0V0YF46"/>
<name>A0A0V0YF46_TRIPS</name>
<dbReference type="EMBL" id="JYDU01000018">
    <property type="protein sequence ID" value="KRX98958.1"/>
    <property type="molecule type" value="Genomic_DNA"/>
</dbReference>